<dbReference type="InterPro" id="IPR050527">
    <property type="entry name" value="Snail/Krueppel_Znf"/>
</dbReference>
<dbReference type="GO" id="GO:0008270">
    <property type="term" value="F:zinc ion binding"/>
    <property type="evidence" value="ECO:0007669"/>
    <property type="project" value="UniProtKB-KW"/>
</dbReference>
<feature type="domain" description="C2H2-type" evidence="12">
    <location>
        <begin position="35"/>
        <end position="58"/>
    </location>
</feature>
<reference evidence="13 14" key="1">
    <citation type="journal article" date="2011" name="Genome Biol. Evol.">
        <title>Integration of the genetic map and genome assembly of fugu facilitates insights into distinct features of genome evolution in teleosts and mammals.</title>
        <authorList>
            <person name="Kai W."/>
            <person name="Kikuchi K."/>
            <person name="Tohari S."/>
            <person name="Chew A.K."/>
            <person name="Tay A."/>
            <person name="Fujiwara A."/>
            <person name="Hosoya S."/>
            <person name="Suetake H."/>
            <person name="Naruse K."/>
            <person name="Brenner S."/>
            <person name="Suzuki Y."/>
            <person name="Venkatesh B."/>
        </authorList>
    </citation>
    <scope>NUCLEOTIDE SEQUENCE [LARGE SCALE GENOMIC DNA]</scope>
</reference>
<organism evidence="13 14">
    <name type="scientific">Takifugu rubripes</name>
    <name type="common">Japanese pufferfish</name>
    <name type="synonym">Fugu rubripes</name>
    <dbReference type="NCBI Taxonomy" id="31033"/>
    <lineage>
        <taxon>Eukaryota</taxon>
        <taxon>Metazoa</taxon>
        <taxon>Chordata</taxon>
        <taxon>Craniata</taxon>
        <taxon>Vertebrata</taxon>
        <taxon>Euteleostomi</taxon>
        <taxon>Actinopterygii</taxon>
        <taxon>Neopterygii</taxon>
        <taxon>Teleostei</taxon>
        <taxon>Neoteleostei</taxon>
        <taxon>Acanthomorphata</taxon>
        <taxon>Eupercaria</taxon>
        <taxon>Tetraodontiformes</taxon>
        <taxon>Tetradontoidea</taxon>
        <taxon>Tetraodontidae</taxon>
        <taxon>Takifugu</taxon>
    </lineage>
</organism>
<keyword evidence="14" id="KW-1185">Reference proteome</keyword>
<evidence type="ECO:0000256" key="7">
    <source>
        <dbReference type="ARBA" id="ARBA00023015"/>
    </source>
</evidence>
<dbReference type="Ensembl" id="ENSTRUT00000085572.1">
    <property type="protein sequence ID" value="ENSTRUP00000070622.1"/>
    <property type="gene ID" value="ENSTRUG00000029118.1"/>
</dbReference>
<dbReference type="PROSITE" id="PS00028">
    <property type="entry name" value="ZINC_FINGER_C2H2_1"/>
    <property type="match status" value="1"/>
</dbReference>
<evidence type="ECO:0000313" key="14">
    <source>
        <dbReference type="Proteomes" id="UP000005226"/>
    </source>
</evidence>
<keyword evidence="9" id="KW-0804">Transcription</keyword>
<reference evidence="13" key="3">
    <citation type="submission" date="2025-09" db="UniProtKB">
        <authorList>
            <consortium name="Ensembl"/>
        </authorList>
    </citation>
    <scope>IDENTIFICATION</scope>
</reference>
<evidence type="ECO:0000256" key="8">
    <source>
        <dbReference type="ARBA" id="ARBA00023125"/>
    </source>
</evidence>
<dbReference type="GO" id="GO:0000978">
    <property type="term" value="F:RNA polymerase II cis-regulatory region sequence-specific DNA binding"/>
    <property type="evidence" value="ECO:0007669"/>
    <property type="project" value="TreeGrafter"/>
</dbReference>
<evidence type="ECO:0000256" key="10">
    <source>
        <dbReference type="ARBA" id="ARBA00023242"/>
    </source>
</evidence>
<dbReference type="Pfam" id="PF00096">
    <property type="entry name" value="zf-C2H2"/>
    <property type="match status" value="1"/>
</dbReference>
<evidence type="ECO:0000256" key="4">
    <source>
        <dbReference type="ARBA" id="ARBA00022737"/>
    </source>
</evidence>
<evidence type="ECO:0000256" key="1">
    <source>
        <dbReference type="ARBA" id="ARBA00004123"/>
    </source>
</evidence>
<dbReference type="FunFam" id="3.30.160.60:FF:001480">
    <property type="entry name" value="Si:cabz01071911.3"/>
    <property type="match status" value="1"/>
</dbReference>
<evidence type="ECO:0000256" key="5">
    <source>
        <dbReference type="ARBA" id="ARBA00022771"/>
    </source>
</evidence>
<dbReference type="SMART" id="SM00355">
    <property type="entry name" value="ZnF_C2H2"/>
    <property type="match status" value="2"/>
</dbReference>
<evidence type="ECO:0000256" key="6">
    <source>
        <dbReference type="ARBA" id="ARBA00022833"/>
    </source>
</evidence>
<dbReference type="GO" id="GO:0000981">
    <property type="term" value="F:DNA-binding transcription factor activity, RNA polymerase II-specific"/>
    <property type="evidence" value="ECO:0007669"/>
    <property type="project" value="TreeGrafter"/>
</dbReference>
<dbReference type="PANTHER" id="PTHR24388">
    <property type="entry name" value="ZINC FINGER PROTEIN"/>
    <property type="match status" value="1"/>
</dbReference>
<comment type="subcellular location">
    <subcellularLocation>
        <location evidence="1">Nucleus</location>
    </subcellularLocation>
</comment>
<proteinExistence type="inferred from homology"/>
<dbReference type="InParanoid" id="A0A674NBU6"/>
<dbReference type="PROSITE" id="PS50157">
    <property type="entry name" value="ZINC_FINGER_C2H2_2"/>
    <property type="match status" value="2"/>
</dbReference>
<evidence type="ECO:0000256" key="2">
    <source>
        <dbReference type="ARBA" id="ARBA00006991"/>
    </source>
</evidence>
<dbReference type="Proteomes" id="UP000005226">
    <property type="component" value="Chromosome 5"/>
</dbReference>
<reference evidence="13" key="2">
    <citation type="submission" date="2025-08" db="UniProtKB">
        <authorList>
            <consortium name="Ensembl"/>
        </authorList>
    </citation>
    <scope>IDENTIFICATION</scope>
</reference>
<evidence type="ECO:0000256" key="11">
    <source>
        <dbReference type="PROSITE-ProRule" id="PRU00042"/>
    </source>
</evidence>
<dbReference type="SUPFAM" id="SSF57667">
    <property type="entry name" value="beta-beta-alpha zinc fingers"/>
    <property type="match status" value="1"/>
</dbReference>
<dbReference type="AlphaFoldDB" id="A0A674NBU6"/>
<feature type="domain" description="C2H2-type" evidence="12">
    <location>
        <begin position="5"/>
        <end position="34"/>
    </location>
</feature>
<keyword evidence="4" id="KW-0677">Repeat</keyword>
<evidence type="ECO:0000259" key="12">
    <source>
        <dbReference type="PROSITE" id="PS50157"/>
    </source>
</evidence>
<evidence type="ECO:0000256" key="9">
    <source>
        <dbReference type="ARBA" id="ARBA00023163"/>
    </source>
</evidence>
<keyword evidence="8" id="KW-0238">DNA-binding</keyword>
<dbReference type="GO" id="GO:0005634">
    <property type="term" value="C:nucleus"/>
    <property type="evidence" value="ECO:0007669"/>
    <property type="project" value="UniProtKB-SubCell"/>
</dbReference>
<keyword evidence="10" id="KW-0539">Nucleus</keyword>
<dbReference type="Gene3D" id="3.30.160.60">
    <property type="entry name" value="Classic Zinc Finger"/>
    <property type="match status" value="2"/>
</dbReference>
<keyword evidence="3" id="KW-0479">Metal-binding</keyword>
<dbReference type="PANTHER" id="PTHR24388:SF54">
    <property type="entry name" value="PROTEIN ESCARGOT"/>
    <property type="match status" value="1"/>
</dbReference>
<dbReference type="InterPro" id="IPR036236">
    <property type="entry name" value="Znf_C2H2_sf"/>
</dbReference>
<keyword evidence="6" id="KW-0862">Zinc</keyword>
<keyword evidence="7" id="KW-0805">Transcription regulation</keyword>
<accession>A0A674NBU6</accession>
<keyword evidence="5 11" id="KW-0863">Zinc-finger</keyword>
<evidence type="ECO:0000256" key="3">
    <source>
        <dbReference type="ARBA" id="ARBA00022723"/>
    </source>
</evidence>
<dbReference type="InterPro" id="IPR013087">
    <property type="entry name" value="Znf_C2H2_type"/>
</dbReference>
<protein>
    <recommendedName>
        <fullName evidence="12">C2H2-type domain-containing protein</fullName>
    </recommendedName>
</protein>
<comment type="similarity">
    <text evidence="2">Belongs to the krueppel C2H2-type zinc-finger protein family.</text>
</comment>
<name>A0A674NBU6_TAKRU</name>
<sequence length="81" mass="9476">MSWPYPPQTVHCPTRFSRLPLLESHLHVHTGEKPFSCKTCGKRFAYRSVLKSHIKIHTECFFCTYHITCVKLPCSKEKNNL</sequence>
<evidence type="ECO:0000313" key="13">
    <source>
        <dbReference type="Ensembl" id="ENSTRUP00000070622.1"/>
    </source>
</evidence>